<dbReference type="Gene3D" id="3.50.50.60">
    <property type="entry name" value="FAD/NAD(P)-binding domain"/>
    <property type="match status" value="1"/>
</dbReference>
<dbReference type="EMBL" id="LNIX01000003">
    <property type="protein sequence ID" value="OXA58004.1"/>
    <property type="molecule type" value="Genomic_DNA"/>
</dbReference>
<reference evidence="3 4" key="1">
    <citation type="submission" date="2015-12" db="EMBL/GenBank/DDBJ databases">
        <title>The genome of Folsomia candida.</title>
        <authorList>
            <person name="Faddeeva A."/>
            <person name="Derks M.F."/>
            <person name="Anvar Y."/>
            <person name="Smit S."/>
            <person name="Van Straalen N."/>
            <person name="Roelofs D."/>
        </authorList>
    </citation>
    <scope>NUCLEOTIDE SEQUENCE [LARGE SCALE GENOMIC DNA]</scope>
    <source>
        <strain evidence="3 4">VU population</strain>
        <tissue evidence="3">Whole body</tissue>
    </source>
</reference>
<gene>
    <name evidence="3" type="ORF">Fcan01_06921</name>
</gene>
<feature type="chain" id="PRO_5012714219" evidence="1">
    <location>
        <begin position="21"/>
        <end position="442"/>
    </location>
</feature>
<comment type="caution">
    <text evidence="3">The sequence shown here is derived from an EMBL/GenBank/DDBJ whole genome shotgun (WGS) entry which is preliminary data.</text>
</comment>
<dbReference type="AlphaFoldDB" id="A0A226ELX4"/>
<protein>
    <submittedName>
        <fullName evidence="3">Putative inactive purple acid phosphatase 16</fullName>
    </submittedName>
</protein>
<dbReference type="PANTHER" id="PTHR32440:SF11">
    <property type="entry name" value="METALLOPHOSPHOESTERASE DOMAIN-CONTAINING PROTEIN"/>
    <property type="match status" value="1"/>
</dbReference>
<dbReference type="Pfam" id="PF00149">
    <property type="entry name" value="Metallophos"/>
    <property type="match status" value="1"/>
</dbReference>
<dbReference type="OrthoDB" id="66881at2759"/>
<name>A0A226ELX4_FOLCA</name>
<dbReference type="Gene3D" id="3.60.21.10">
    <property type="match status" value="1"/>
</dbReference>
<dbReference type="PANTHER" id="PTHR32440">
    <property type="entry name" value="PHOSPHATASE DCR2-RELATED-RELATED"/>
    <property type="match status" value="1"/>
</dbReference>
<evidence type="ECO:0000259" key="2">
    <source>
        <dbReference type="Pfam" id="PF00149"/>
    </source>
</evidence>
<proteinExistence type="predicted"/>
<dbReference type="CDD" id="cd07383">
    <property type="entry name" value="MPP_Dcr2"/>
    <property type="match status" value="1"/>
</dbReference>
<dbReference type="SUPFAM" id="SSF56300">
    <property type="entry name" value="Metallo-dependent phosphatases"/>
    <property type="match status" value="1"/>
</dbReference>
<feature type="signal peptide" evidence="1">
    <location>
        <begin position="1"/>
        <end position="20"/>
    </location>
</feature>
<evidence type="ECO:0000313" key="3">
    <source>
        <dbReference type="EMBL" id="OXA58004.1"/>
    </source>
</evidence>
<keyword evidence="1" id="KW-0732">Signal</keyword>
<keyword evidence="4" id="KW-1185">Reference proteome</keyword>
<dbReference type="Proteomes" id="UP000198287">
    <property type="component" value="Unassembled WGS sequence"/>
</dbReference>
<evidence type="ECO:0000313" key="4">
    <source>
        <dbReference type="Proteomes" id="UP000198287"/>
    </source>
</evidence>
<feature type="domain" description="Calcineurin-like phosphoesterase" evidence="2">
    <location>
        <begin position="36"/>
        <end position="139"/>
    </location>
</feature>
<organism evidence="3 4">
    <name type="scientific">Folsomia candida</name>
    <name type="common">Springtail</name>
    <dbReference type="NCBI Taxonomy" id="158441"/>
    <lineage>
        <taxon>Eukaryota</taxon>
        <taxon>Metazoa</taxon>
        <taxon>Ecdysozoa</taxon>
        <taxon>Arthropoda</taxon>
        <taxon>Hexapoda</taxon>
        <taxon>Collembola</taxon>
        <taxon>Entomobryomorpha</taxon>
        <taxon>Isotomoidea</taxon>
        <taxon>Isotomidae</taxon>
        <taxon>Proisotominae</taxon>
        <taxon>Folsomia</taxon>
    </lineage>
</organism>
<dbReference type="GO" id="GO:0016788">
    <property type="term" value="F:hydrolase activity, acting on ester bonds"/>
    <property type="evidence" value="ECO:0007669"/>
    <property type="project" value="TreeGrafter"/>
</dbReference>
<dbReference type="InterPro" id="IPR036188">
    <property type="entry name" value="FAD/NAD-bd_sf"/>
</dbReference>
<accession>A0A226ELX4</accession>
<evidence type="ECO:0000256" key="1">
    <source>
        <dbReference type="SAM" id="SignalP"/>
    </source>
</evidence>
<sequence length="442" mass="49600">MQNLPIYAFGLCAVLITASGIQLPRDPVHFNDDGTFKIVTFTDLHYGEGPGTEQGPANDLKSTKVMTDILRWEHPDFVVYTGDLMSAEVMFPNGSVYVDMLLKPVVDGGYRWASTYGNHDIGNNVTREEILETEQKYNLSYTQHGVDGVEGTTNYFVPIYPPKNVSNPSEAPSLILWFFDTRGGRNSSGGIPAYVHETAVEWFVQELASMNATWGPIPALAFFHYPTAEYSPIHDEIDQRPECPGQHDDIVTPQERDTGFMQALVNSGTVKSAFVGHNHGNGWCCYYQSVDLCYNRQSGHGGGWVGWTRGSRVITLNHATLWGQTNSYIRLENGTFTDFFPSLGHNAVTLMMENQMDFVIKCVRWMTERQCSLVTVTETAEAKYMEKIHGEMKEMVWMSPGCNPPSQYVDKFGRIVALYPGTVSSYATEIRNFSPNHLNFIK</sequence>
<dbReference type="InterPro" id="IPR029052">
    <property type="entry name" value="Metallo-depent_PP-like"/>
</dbReference>
<dbReference type="GO" id="GO:0005737">
    <property type="term" value="C:cytoplasm"/>
    <property type="evidence" value="ECO:0007669"/>
    <property type="project" value="TreeGrafter"/>
</dbReference>
<dbReference type="InterPro" id="IPR004843">
    <property type="entry name" value="Calcineurin-like_PHP"/>
</dbReference>